<evidence type="ECO:0000313" key="2">
    <source>
        <dbReference type="Proteomes" id="UP000325333"/>
    </source>
</evidence>
<evidence type="ECO:0000313" key="1">
    <source>
        <dbReference type="EMBL" id="KAA1053781.1"/>
    </source>
</evidence>
<reference evidence="1 2" key="1">
    <citation type="submission" date="2019-07" db="EMBL/GenBank/DDBJ databases">
        <title>Genome sequencing of the stress-tolerant strain Azospirillum brasilense Az19.</title>
        <authorList>
            <person name="Maroniche G.A."/>
            <person name="Garcia J.E."/>
            <person name="Pagnussat L."/>
            <person name="Amenta M."/>
            <person name="Creus C.M."/>
        </authorList>
    </citation>
    <scope>NUCLEOTIDE SEQUENCE [LARGE SCALE GENOMIC DNA]</scope>
    <source>
        <strain evidence="1 2">Az19</strain>
    </source>
</reference>
<dbReference type="EMBL" id="VEWN01000013">
    <property type="protein sequence ID" value="KAA1053781.1"/>
    <property type="molecule type" value="Genomic_DNA"/>
</dbReference>
<dbReference type="Proteomes" id="UP000325333">
    <property type="component" value="Unassembled WGS sequence"/>
</dbReference>
<comment type="caution">
    <text evidence="1">The sequence shown here is derived from an EMBL/GenBank/DDBJ whole genome shotgun (WGS) entry which is preliminary data.</text>
</comment>
<organism evidence="1 2">
    <name type="scientific">Azospirillum argentinense</name>
    <dbReference type="NCBI Taxonomy" id="2970906"/>
    <lineage>
        <taxon>Bacteria</taxon>
        <taxon>Pseudomonadati</taxon>
        <taxon>Pseudomonadota</taxon>
        <taxon>Alphaproteobacteria</taxon>
        <taxon>Rhodospirillales</taxon>
        <taxon>Azospirillaceae</taxon>
        <taxon>Azospirillum</taxon>
    </lineage>
</organism>
<accession>A0A5B0KPF6</accession>
<dbReference type="AlphaFoldDB" id="A0A5B0KPF6"/>
<gene>
    <name evidence="1" type="ORF">FH063_002363</name>
</gene>
<proteinExistence type="predicted"/>
<protein>
    <submittedName>
        <fullName evidence="1">Uncharacterized protein</fullName>
    </submittedName>
</protein>
<dbReference type="Pfam" id="PF25735">
    <property type="entry name" value="Phage_L5_gp82"/>
    <property type="match status" value="1"/>
</dbReference>
<dbReference type="InterPro" id="IPR058002">
    <property type="entry name" value="Gp82"/>
</dbReference>
<name>A0A5B0KPF6_9PROT</name>
<sequence>MLRRLEVRDCTFRVSERRRQAVIRTGQREVHTWVACTLITDSAVPPDEAMDFTYNPCHTPTFTRLCDCAPIWAASTC</sequence>